<evidence type="ECO:0000313" key="1">
    <source>
        <dbReference type="EMBL" id="DAE15454.1"/>
    </source>
</evidence>
<proteinExistence type="predicted"/>
<dbReference type="EMBL" id="BK015605">
    <property type="protein sequence ID" value="DAE15454.1"/>
    <property type="molecule type" value="Genomic_DNA"/>
</dbReference>
<organism evidence="1">
    <name type="scientific">Siphoviridae sp. ctjOC2</name>
    <dbReference type="NCBI Taxonomy" id="2825632"/>
    <lineage>
        <taxon>Viruses</taxon>
        <taxon>Duplodnaviria</taxon>
        <taxon>Heunggongvirae</taxon>
        <taxon>Uroviricota</taxon>
        <taxon>Caudoviricetes</taxon>
    </lineage>
</organism>
<reference evidence="1" key="1">
    <citation type="journal article" date="2021" name="Proc. Natl. Acad. Sci. U.S.A.">
        <title>A Catalog of Tens of Thousands of Viruses from Human Metagenomes Reveals Hidden Associations with Chronic Diseases.</title>
        <authorList>
            <person name="Tisza M.J."/>
            <person name="Buck C.B."/>
        </authorList>
    </citation>
    <scope>NUCLEOTIDE SEQUENCE</scope>
    <source>
        <strain evidence="1">CtjOC2</strain>
    </source>
</reference>
<accession>A0A8S5Q7V4</accession>
<protein>
    <submittedName>
        <fullName evidence="1">Uncharacterized protein</fullName>
    </submittedName>
</protein>
<sequence>MTTNTPTYESRLALRSLRRHAAGKKTGRAGVRAMEALGYITEDGTITPAGNQALHDEK</sequence>
<name>A0A8S5Q7V4_9CAUD</name>